<name>A0A7V3YEW4_9BACT</name>
<proteinExistence type="predicted"/>
<sequence length="291" mass="33650">MKYGAFYHMWFPDVKEECIFPLLPRLREMGFEGLEITLTPDLLAEEGLWGRLRRESREQGIQCLFSTGLSGENSIIASSREIRQKGIAYLRACVDLVASFEGDMLAGILYGPWGDFSEAPPTRAQWEWCKEGLWEVAEYARTCRVFLAMEPANRFETFFLNTARKALQLIREIGHPHLRLHLDTFQMNIEEEDPREAILDAGDLLFHFHCCASHRGVLGDDHLDWVGIFRALKRVGYNRWLVIETFTPEMARFPSGKKVAIWKKFAEPDDIALWGIRFLKAVEATVFRFPE</sequence>
<dbReference type="Gene3D" id="3.20.20.150">
    <property type="entry name" value="Divalent-metal-dependent TIM barrel enzymes"/>
    <property type="match status" value="1"/>
</dbReference>
<evidence type="ECO:0000259" key="1">
    <source>
        <dbReference type="Pfam" id="PF01261"/>
    </source>
</evidence>
<dbReference type="PANTHER" id="PTHR12110">
    <property type="entry name" value="HYDROXYPYRUVATE ISOMERASE"/>
    <property type="match status" value="1"/>
</dbReference>
<dbReference type="InterPro" id="IPR013022">
    <property type="entry name" value="Xyl_isomerase-like_TIM-brl"/>
</dbReference>
<dbReference type="SUPFAM" id="SSF51658">
    <property type="entry name" value="Xylose isomerase-like"/>
    <property type="match status" value="1"/>
</dbReference>
<dbReference type="EMBL" id="DTFV01000010">
    <property type="protein sequence ID" value="HGI29814.1"/>
    <property type="molecule type" value="Genomic_DNA"/>
</dbReference>
<dbReference type="AlphaFoldDB" id="A0A7V3YEW4"/>
<dbReference type="InterPro" id="IPR036237">
    <property type="entry name" value="Xyl_isomerase-like_sf"/>
</dbReference>
<comment type="caution">
    <text evidence="2">The sequence shown here is derived from an EMBL/GenBank/DDBJ whole genome shotgun (WGS) entry which is preliminary data.</text>
</comment>
<gene>
    <name evidence="2" type="ORF">ENV30_00640</name>
</gene>
<keyword evidence="2" id="KW-0413">Isomerase</keyword>
<protein>
    <submittedName>
        <fullName evidence="2">Sugar phosphate isomerase/epimerase</fullName>
    </submittedName>
</protein>
<evidence type="ECO:0000313" key="2">
    <source>
        <dbReference type="EMBL" id="HGI29814.1"/>
    </source>
</evidence>
<organism evidence="2">
    <name type="scientific">Candidatus Caldatribacterium californiense</name>
    <dbReference type="NCBI Taxonomy" id="1454726"/>
    <lineage>
        <taxon>Bacteria</taxon>
        <taxon>Pseudomonadati</taxon>
        <taxon>Atribacterota</taxon>
        <taxon>Atribacteria</taxon>
        <taxon>Atribacterales</taxon>
        <taxon>Candidatus Caldatribacteriaceae</taxon>
        <taxon>Candidatus Caldatribacterium</taxon>
    </lineage>
</organism>
<dbReference type="PANTHER" id="PTHR12110:SF41">
    <property type="entry name" value="INOSOSE DEHYDRATASE"/>
    <property type="match status" value="1"/>
</dbReference>
<dbReference type="InterPro" id="IPR050312">
    <property type="entry name" value="IolE/XylAMocC-like"/>
</dbReference>
<dbReference type="GO" id="GO:0016853">
    <property type="term" value="F:isomerase activity"/>
    <property type="evidence" value="ECO:0007669"/>
    <property type="project" value="UniProtKB-KW"/>
</dbReference>
<dbReference type="Pfam" id="PF01261">
    <property type="entry name" value="AP_endonuc_2"/>
    <property type="match status" value="1"/>
</dbReference>
<accession>A0A7V3YEW4</accession>
<feature type="domain" description="Xylose isomerase-like TIM barrel" evidence="1">
    <location>
        <begin position="25"/>
        <end position="280"/>
    </location>
</feature>
<reference evidence="2" key="1">
    <citation type="journal article" date="2020" name="mSystems">
        <title>Genome- and Community-Level Interaction Insights into Carbon Utilization and Element Cycling Functions of Hydrothermarchaeota in Hydrothermal Sediment.</title>
        <authorList>
            <person name="Zhou Z."/>
            <person name="Liu Y."/>
            <person name="Xu W."/>
            <person name="Pan J."/>
            <person name="Luo Z.H."/>
            <person name="Li M."/>
        </authorList>
    </citation>
    <scope>NUCLEOTIDE SEQUENCE [LARGE SCALE GENOMIC DNA]</scope>
    <source>
        <strain evidence="2">SpSt-747</strain>
    </source>
</reference>